<dbReference type="GeneID" id="20637988"/>
<dbReference type="RefSeq" id="XP_009539968.1">
    <property type="nucleotide sequence ID" value="XM_009541673.1"/>
</dbReference>
<feature type="coiled-coil region" evidence="1">
    <location>
        <begin position="73"/>
        <end position="122"/>
    </location>
</feature>
<organism evidence="3 4">
    <name type="scientific">Phytophthora sojae (strain P6497)</name>
    <name type="common">Soybean stem and root rot agent</name>
    <name type="synonym">Phytophthora megasperma f. sp. glycines</name>
    <dbReference type="NCBI Taxonomy" id="1094619"/>
    <lineage>
        <taxon>Eukaryota</taxon>
        <taxon>Sar</taxon>
        <taxon>Stramenopiles</taxon>
        <taxon>Oomycota</taxon>
        <taxon>Peronosporomycetes</taxon>
        <taxon>Peronosporales</taxon>
        <taxon>Peronosporaceae</taxon>
        <taxon>Phytophthora</taxon>
    </lineage>
</organism>
<dbReference type="KEGG" id="psoj:PHYSODRAFT_249972"/>
<proteinExistence type="predicted"/>
<evidence type="ECO:0000256" key="2">
    <source>
        <dbReference type="SAM" id="MobiDB-lite"/>
    </source>
</evidence>
<dbReference type="EMBL" id="JH159178">
    <property type="protein sequence ID" value="EGZ04593.1"/>
    <property type="molecule type" value="Genomic_DNA"/>
</dbReference>
<keyword evidence="1" id="KW-0175">Coiled coil</keyword>
<evidence type="ECO:0000256" key="1">
    <source>
        <dbReference type="SAM" id="Coils"/>
    </source>
</evidence>
<accession>G5AIR7</accession>
<reference evidence="3 4" key="1">
    <citation type="journal article" date="2006" name="Science">
        <title>Phytophthora genome sequences uncover evolutionary origins and mechanisms of pathogenesis.</title>
        <authorList>
            <person name="Tyler B.M."/>
            <person name="Tripathy S."/>
            <person name="Zhang X."/>
            <person name="Dehal P."/>
            <person name="Jiang R.H."/>
            <person name="Aerts A."/>
            <person name="Arredondo F.D."/>
            <person name="Baxter L."/>
            <person name="Bensasson D."/>
            <person name="Beynon J.L."/>
            <person name="Chapman J."/>
            <person name="Damasceno C.M."/>
            <person name="Dorrance A.E."/>
            <person name="Dou D."/>
            <person name="Dickerman A.W."/>
            <person name="Dubchak I.L."/>
            <person name="Garbelotto M."/>
            <person name="Gijzen M."/>
            <person name="Gordon S.G."/>
            <person name="Govers F."/>
            <person name="Grunwald N.J."/>
            <person name="Huang W."/>
            <person name="Ivors K.L."/>
            <person name="Jones R.W."/>
            <person name="Kamoun S."/>
            <person name="Krampis K."/>
            <person name="Lamour K.H."/>
            <person name="Lee M.K."/>
            <person name="McDonald W.H."/>
            <person name="Medina M."/>
            <person name="Meijer H.J."/>
            <person name="Nordberg E.K."/>
            <person name="Maclean D.J."/>
            <person name="Ospina-Giraldo M.D."/>
            <person name="Morris P.F."/>
            <person name="Phuntumart V."/>
            <person name="Putnam N.H."/>
            <person name="Rash S."/>
            <person name="Rose J.K."/>
            <person name="Sakihama Y."/>
            <person name="Salamov A.A."/>
            <person name="Savidor A."/>
            <person name="Scheuring C.F."/>
            <person name="Smith B.M."/>
            <person name="Sobral B.W."/>
            <person name="Terry A."/>
            <person name="Torto-Alalibo T.A."/>
            <person name="Win J."/>
            <person name="Xu Z."/>
            <person name="Zhang H."/>
            <person name="Grigoriev I.V."/>
            <person name="Rokhsar D.S."/>
            <person name="Boore J.L."/>
        </authorList>
    </citation>
    <scope>NUCLEOTIDE SEQUENCE [LARGE SCALE GENOMIC DNA]</scope>
    <source>
        <strain evidence="3 4">P6497</strain>
    </source>
</reference>
<sequence length="135" mass="14917">MHYCPMDSQSSSFSAVQPQQPCVLGHKRRRSDATTSRATEMEYTSRSDNNAESCCTTSGETSGDESDSSFEAELEVEEEMEEALAAAKRLRRAELDGLKKSVRRMEAQVVDASAQLRDLAALVAQVVARRQQQQA</sequence>
<protein>
    <submittedName>
        <fullName evidence="3">Uncharacterized protein</fullName>
    </submittedName>
</protein>
<feature type="compositionally biased region" description="Polar residues" evidence="2">
    <location>
        <begin position="7"/>
        <end position="20"/>
    </location>
</feature>
<keyword evidence="4" id="KW-1185">Reference proteome</keyword>
<evidence type="ECO:0000313" key="3">
    <source>
        <dbReference type="EMBL" id="EGZ04593.1"/>
    </source>
</evidence>
<feature type="region of interest" description="Disordered" evidence="2">
    <location>
        <begin position="1"/>
        <end position="72"/>
    </location>
</feature>
<dbReference type="Proteomes" id="UP000002640">
    <property type="component" value="Unassembled WGS sequence"/>
</dbReference>
<feature type="compositionally biased region" description="Polar residues" evidence="2">
    <location>
        <begin position="46"/>
        <end position="55"/>
    </location>
</feature>
<dbReference type="InParanoid" id="G5AIR7"/>
<dbReference type="OMA" id="RATEMEY"/>
<dbReference type="AlphaFoldDB" id="G5AIR7"/>
<evidence type="ECO:0000313" key="4">
    <source>
        <dbReference type="Proteomes" id="UP000002640"/>
    </source>
</evidence>
<feature type="compositionally biased region" description="Acidic residues" evidence="2">
    <location>
        <begin position="62"/>
        <end position="72"/>
    </location>
</feature>
<name>G5AIR7_PHYSP</name>
<gene>
    <name evidence="3" type="ORF">PHYSODRAFT_249972</name>
</gene>